<dbReference type="NCBIfam" id="TIGR01694">
    <property type="entry name" value="MTAP"/>
    <property type="match status" value="1"/>
</dbReference>
<dbReference type="PANTHER" id="PTHR42679">
    <property type="entry name" value="S-METHYL-5'-THIOADENOSINE PHOSPHORYLASE"/>
    <property type="match status" value="1"/>
</dbReference>
<keyword evidence="1 4" id="KW-0328">Glycosyltransferase</keyword>
<keyword evidence="4" id="KW-0539">Nucleus</keyword>
<feature type="site" description="Important for substrate specificity" evidence="4">
    <location>
        <position position="173"/>
    </location>
</feature>
<feature type="binding site" evidence="4">
    <location>
        <position position="13"/>
    </location>
    <ligand>
        <name>phosphate</name>
        <dbReference type="ChEBI" id="CHEBI:43474"/>
    </ligand>
</feature>
<dbReference type="Proteomes" id="UP001359485">
    <property type="component" value="Unassembled WGS sequence"/>
</dbReference>
<keyword evidence="2 4" id="KW-0808">Transferase</keyword>
<dbReference type="CDD" id="cd09010">
    <property type="entry name" value="MTAP_SsMTAPII_like_MTIP"/>
    <property type="match status" value="1"/>
</dbReference>
<dbReference type="Gene3D" id="3.40.50.1580">
    <property type="entry name" value="Nucleoside phosphorylase domain"/>
    <property type="match status" value="1"/>
</dbReference>
<dbReference type="InterPro" id="IPR018099">
    <property type="entry name" value="Purine_phosphorylase-2_CS"/>
</dbReference>
<dbReference type="EMBL" id="JAWJWF010000046">
    <property type="protein sequence ID" value="KAK6624945.1"/>
    <property type="molecule type" value="Genomic_DNA"/>
</dbReference>
<dbReference type="Pfam" id="PF01048">
    <property type="entry name" value="PNP_UDP_1"/>
    <property type="match status" value="1"/>
</dbReference>
<gene>
    <name evidence="6" type="ORF">RUM44_011809</name>
</gene>
<dbReference type="SUPFAM" id="SSF53167">
    <property type="entry name" value="Purine and uridine phosphorylases"/>
    <property type="match status" value="1"/>
</dbReference>
<comment type="similarity">
    <text evidence="4">Belongs to the PNP/MTAP phosphorylase family. MTAP subfamily.</text>
</comment>
<feature type="binding site" evidence="4">
    <location>
        <begin position="55"/>
        <end position="56"/>
    </location>
    <ligand>
        <name>phosphate</name>
        <dbReference type="ChEBI" id="CHEBI:43474"/>
    </ligand>
</feature>
<evidence type="ECO:0000256" key="2">
    <source>
        <dbReference type="ARBA" id="ARBA00022679"/>
    </source>
</evidence>
<protein>
    <recommendedName>
        <fullName evidence="4">S-methyl-5'-thioadenosine phosphorylase</fullName>
        <ecNumber evidence="4">2.4.2.28</ecNumber>
    </recommendedName>
    <alternativeName>
        <fullName evidence="4">5'-methylthioadenosine phosphorylase</fullName>
        <shortName evidence="4">MTA phosphorylase</shortName>
        <shortName evidence="4">MTAP</shortName>
        <shortName evidence="4">MTAPase</shortName>
    </alternativeName>
</protein>
<comment type="subcellular location">
    <subcellularLocation>
        <location evidence="4">Cytoplasm</location>
    </subcellularLocation>
    <subcellularLocation>
        <location evidence="4">Nucleus</location>
    </subcellularLocation>
</comment>
<evidence type="ECO:0000313" key="6">
    <source>
        <dbReference type="EMBL" id="KAK6624945.1"/>
    </source>
</evidence>
<dbReference type="EC" id="2.4.2.28" evidence="4"/>
<keyword evidence="3 4" id="KW-0660">Purine salvage</keyword>
<dbReference type="InterPro" id="IPR000845">
    <property type="entry name" value="Nucleoside_phosphorylase_d"/>
</dbReference>
<feature type="binding site" evidence="4">
    <location>
        <begin position="215"/>
        <end position="217"/>
    </location>
    <ligand>
        <name>substrate</name>
    </ligand>
</feature>
<comment type="subunit">
    <text evidence="4">Homotrimer.</text>
</comment>
<feature type="domain" description="Nucleoside phosphorylase" evidence="5">
    <location>
        <begin position="6"/>
        <end position="250"/>
    </location>
</feature>
<name>A0ABR1AR33_POLSC</name>
<comment type="pathway">
    <text evidence="4">Amino-acid biosynthesis; L-methionine biosynthesis via salvage pathway; S-methyl-5-thio-alpha-D-ribose 1-phosphate from S-methyl-5'-thioadenosine (phosphorylase route): step 1/1.</text>
</comment>
<feature type="binding site" evidence="4">
    <location>
        <begin position="88"/>
        <end position="89"/>
    </location>
    <ligand>
        <name>phosphate</name>
        <dbReference type="ChEBI" id="CHEBI:43474"/>
    </ligand>
</feature>
<evidence type="ECO:0000256" key="3">
    <source>
        <dbReference type="ARBA" id="ARBA00022726"/>
    </source>
</evidence>
<comment type="caution">
    <text evidence="6">The sequence shown here is derived from an EMBL/GenBank/DDBJ whole genome shotgun (WGS) entry which is preliminary data.</text>
</comment>
<accession>A0ABR1AR33</accession>
<dbReference type="HAMAP" id="MF_01963">
    <property type="entry name" value="MTAP"/>
    <property type="match status" value="1"/>
</dbReference>
<evidence type="ECO:0000259" key="5">
    <source>
        <dbReference type="Pfam" id="PF01048"/>
    </source>
</evidence>
<dbReference type="InterPro" id="IPR010044">
    <property type="entry name" value="MTAP"/>
</dbReference>
<evidence type="ECO:0000313" key="7">
    <source>
        <dbReference type="Proteomes" id="UP001359485"/>
    </source>
</evidence>
<feature type="binding site" evidence="4">
    <location>
        <position position="192"/>
    </location>
    <ligand>
        <name>phosphate</name>
        <dbReference type="ChEBI" id="CHEBI:43474"/>
    </ligand>
</feature>
<keyword evidence="7" id="KW-1185">Reference proteome</keyword>
<proteinExistence type="inferred from homology"/>
<dbReference type="PROSITE" id="PS01240">
    <property type="entry name" value="PNP_MTAP_2"/>
    <property type="match status" value="1"/>
</dbReference>
<dbReference type="PANTHER" id="PTHR42679:SF2">
    <property type="entry name" value="S-METHYL-5'-THIOADENOSINE PHOSPHORYLASE"/>
    <property type="match status" value="1"/>
</dbReference>
<feature type="binding site" evidence="4">
    <location>
        <position position="191"/>
    </location>
    <ligand>
        <name>substrate</name>
    </ligand>
</feature>
<sequence>MNYEIKVGIIGGSGLDNPDIISGRIELNVSTPFGPPSDTLIEGTIENVPCILLPRHGKNHDLMPSSINYRANIWALKSVGCTHILASTACGSLKEEVAPGDLIILDGFVDRTKSRHSTFYDNSCGSFSGVCHIPMEPAFCEQTRKILIECAKALNLRCHPSGTCVTIEGPRFSSKAESNIFRSWNCDIVNMTTVPEVVLAKEAGLCYAAVGLVTDYDCWKSSGESVNVPDVLLLFKKNVKRVTDLLTAAVNEIGKRNWDDTLCSLQELIRNNTM</sequence>
<dbReference type="InterPro" id="IPR035994">
    <property type="entry name" value="Nucleoside_phosphorylase_sf"/>
</dbReference>
<evidence type="ECO:0000256" key="1">
    <source>
        <dbReference type="ARBA" id="ARBA00022676"/>
    </source>
</evidence>
<comment type="catalytic activity">
    <reaction evidence="4">
        <text>S-methyl-5'-thioadenosine + phosphate = 5-(methylsulfanyl)-alpha-D-ribose 1-phosphate + adenine</text>
        <dbReference type="Rhea" id="RHEA:11852"/>
        <dbReference type="ChEBI" id="CHEBI:16708"/>
        <dbReference type="ChEBI" id="CHEBI:17509"/>
        <dbReference type="ChEBI" id="CHEBI:43474"/>
        <dbReference type="ChEBI" id="CHEBI:58533"/>
        <dbReference type="EC" id="2.4.2.28"/>
    </reaction>
</comment>
<reference evidence="6 7" key="1">
    <citation type="submission" date="2023-09" db="EMBL/GenBank/DDBJ databases">
        <title>Genomes of two closely related lineages of the louse Polyplax serrata with different host specificities.</title>
        <authorList>
            <person name="Martinu J."/>
            <person name="Tarabai H."/>
            <person name="Stefka J."/>
            <person name="Hypsa V."/>
        </authorList>
    </citation>
    <scope>NUCLEOTIDE SEQUENCE [LARGE SCALE GENOMIC DNA]</scope>
    <source>
        <strain evidence="6">98ZLc_SE</strain>
    </source>
</reference>
<feature type="site" description="Important for substrate specificity" evidence="4">
    <location>
        <position position="228"/>
    </location>
</feature>
<organism evidence="6 7">
    <name type="scientific">Polyplax serrata</name>
    <name type="common">Common mouse louse</name>
    <dbReference type="NCBI Taxonomy" id="468196"/>
    <lineage>
        <taxon>Eukaryota</taxon>
        <taxon>Metazoa</taxon>
        <taxon>Ecdysozoa</taxon>
        <taxon>Arthropoda</taxon>
        <taxon>Hexapoda</taxon>
        <taxon>Insecta</taxon>
        <taxon>Pterygota</taxon>
        <taxon>Neoptera</taxon>
        <taxon>Paraneoptera</taxon>
        <taxon>Psocodea</taxon>
        <taxon>Troctomorpha</taxon>
        <taxon>Phthiraptera</taxon>
        <taxon>Anoplura</taxon>
        <taxon>Polyplacidae</taxon>
        <taxon>Polyplax</taxon>
    </lineage>
</organism>
<keyword evidence="4" id="KW-0963">Cytoplasm</keyword>
<comment type="function">
    <text evidence="4">Catalyzes the reversible phosphorylation of S-methyl-5'-thioadenosine (MTA) to adenine and 5-methylthioribose-1-phosphate. Involved in the breakdown of MTA, a major by-product of polyamine biosynthesis. Responsible for the first step in the methionine salvage pathway after MTA has been generated from S-adenosylmethionine. Has broad substrate specificity with 6-aminopurine nucleosides as preferred substrates.</text>
</comment>
<evidence type="ECO:0000256" key="4">
    <source>
        <dbReference type="HAMAP-Rule" id="MF_03155"/>
    </source>
</evidence>